<evidence type="ECO:0008006" key="5">
    <source>
        <dbReference type="Google" id="ProtNLM"/>
    </source>
</evidence>
<dbReference type="RefSeq" id="WP_184708012.1">
    <property type="nucleotide sequence ID" value="NZ_JACHKZ010000010.1"/>
</dbReference>
<name>A0ABR6RFQ2_9BURK</name>
<evidence type="ECO:0000256" key="1">
    <source>
        <dbReference type="SAM" id="Phobius"/>
    </source>
</evidence>
<gene>
    <name evidence="3" type="ORF">HNP33_002059</name>
</gene>
<keyword evidence="4" id="KW-1185">Reference proteome</keyword>
<feature type="transmembrane region" description="Helical" evidence="1">
    <location>
        <begin position="222"/>
        <end position="243"/>
    </location>
</feature>
<evidence type="ECO:0000313" key="4">
    <source>
        <dbReference type="Proteomes" id="UP000562492"/>
    </source>
</evidence>
<sequence>MLRQTILSFLVTLGVGFANSSTAAPLTGTSAWSGDFAESAISTDLKYADGTPYSDLPVFMICIDVTKTYPVGSVSYQSEAGGSALKGGSGEAGVAAVNWLFDQYYATYFKGGSDAQKWAFQYAIWELGNDYNGAISSISATSGLSRPFEDGYKSTDPEFIAAYQAMYQAMTSTLPTLGGAYRSKTYTIDLFGSTDPTYQSMVALVEKPPVPPAAAAPTPVPGLSSVGLFVLTGFLSMVAVGGISRNRTSKKKV</sequence>
<keyword evidence="1" id="KW-0812">Transmembrane</keyword>
<keyword evidence="1" id="KW-0472">Membrane</keyword>
<accession>A0ABR6RFQ2</accession>
<proteinExistence type="predicted"/>
<organism evidence="3 4">
    <name type="scientific">Comamonas odontotermitis</name>
    <dbReference type="NCBI Taxonomy" id="379895"/>
    <lineage>
        <taxon>Bacteria</taxon>
        <taxon>Pseudomonadati</taxon>
        <taxon>Pseudomonadota</taxon>
        <taxon>Betaproteobacteria</taxon>
        <taxon>Burkholderiales</taxon>
        <taxon>Comamonadaceae</taxon>
        <taxon>Comamonas</taxon>
    </lineage>
</organism>
<keyword evidence="2" id="KW-0732">Signal</keyword>
<evidence type="ECO:0000256" key="2">
    <source>
        <dbReference type="SAM" id="SignalP"/>
    </source>
</evidence>
<keyword evidence="1" id="KW-1133">Transmembrane helix</keyword>
<protein>
    <recommendedName>
        <fullName evidence="5">Thioester domain-containing protein</fullName>
    </recommendedName>
</protein>
<comment type="caution">
    <text evidence="3">The sequence shown here is derived from an EMBL/GenBank/DDBJ whole genome shotgun (WGS) entry which is preliminary data.</text>
</comment>
<feature type="signal peptide" evidence="2">
    <location>
        <begin position="1"/>
        <end position="23"/>
    </location>
</feature>
<reference evidence="3 4" key="1">
    <citation type="submission" date="2020-08" db="EMBL/GenBank/DDBJ databases">
        <title>Functional genomics of gut bacteria from endangered species of beetles.</title>
        <authorList>
            <person name="Carlos-Shanley C."/>
        </authorList>
    </citation>
    <scope>NUCLEOTIDE SEQUENCE [LARGE SCALE GENOMIC DNA]</scope>
    <source>
        <strain evidence="3 4">S00124</strain>
    </source>
</reference>
<dbReference type="Proteomes" id="UP000562492">
    <property type="component" value="Unassembled WGS sequence"/>
</dbReference>
<dbReference type="EMBL" id="JACHKZ010000010">
    <property type="protein sequence ID" value="MBB6577991.1"/>
    <property type="molecule type" value="Genomic_DNA"/>
</dbReference>
<evidence type="ECO:0000313" key="3">
    <source>
        <dbReference type="EMBL" id="MBB6577991.1"/>
    </source>
</evidence>
<feature type="chain" id="PRO_5045950343" description="Thioester domain-containing protein" evidence="2">
    <location>
        <begin position="24"/>
        <end position="253"/>
    </location>
</feature>